<evidence type="ECO:0000259" key="1">
    <source>
        <dbReference type="PROSITE" id="PS51724"/>
    </source>
</evidence>
<dbReference type="InterPro" id="IPR007730">
    <property type="entry name" value="SPOR-like_dom"/>
</dbReference>
<name>A0A433HQ11_9BACI</name>
<comment type="caution">
    <text evidence="2">The sequence shown here is derived from an EMBL/GenBank/DDBJ whole genome shotgun (WGS) entry which is preliminary data.</text>
</comment>
<evidence type="ECO:0000313" key="3">
    <source>
        <dbReference type="Proteomes" id="UP000267430"/>
    </source>
</evidence>
<organism evidence="2 3">
    <name type="scientific">Peribacillus cavernae</name>
    <dbReference type="NCBI Taxonomy" id="1674310"/>
    <lineage>
        <taxon>Bacteria</taxon>
        <taxon>Bacillati</taxon>
        <taxon>Bacillota</taxon>
        <taxon>Bacilli</taxon>
        <taxon>Bacillales</taxon>
        <taxon>Bacillaceae</taxon>
        <taxon>Peribacillus</taxon>
    </lineage>
</organism>
<dbReference type="RefSeq" id="WP_126864407.1">
    <property type="nucleotide sequence ID" value="NZ_JAUSTX010000001.1"/>
</dbReference>
<proteinExistence type="predicted"/>
<dbReference type="SUPFAM" id="SSF110997">
    <property type="entry name" value="Sporulation related repeat"/>
    <property type="match status" value="1"/>
</dbReference>
<dbReference type="GO" id="GO:0042834">
    <property type="term" value="F:peptidoglycan binding"/>
    <property type="evidence" value="ECO:0007669"/>
    <property type="project" value="InterPro"/>
</dbReference>
<feature type="domain" description="SPOR" evidence="1">
    <location>
        <begin position="10"/>
        <end position="89"/>
    </location>
</feature>
<dbReference type="EMBL" id="RYZZ01000007">
    <property type="protein sequence ID" value="RUQ30385.1"/>
    <property type="molecule type" value="Genomic_DNA"/>
</dbReference>
<reference evidence="2 3" key="1">
    <citation type="submission" date="2018-12" db="EMBL/GenBank/DDBJ databases">
        <title>Bacillus chawlae sp. nov., Bacillus glennii sp. nov., and Bacillus saganii sp. nov. Isolated from the Vehicle Assembly Building at Kennedy Space Center where the Viking Spacecraft were Assembled.</title>
        <authorList>
            <person name="Seuylemezian A."/>
            <person name="Vaishampayan P."/>
        </authorList>
    </citation>
    <scope>NUCLEOTIDE SEQUENCE [LARGE SCALE GENOMIC DNA]</scope>
    <source>
        <strain evidence="2 3">L5</strain>
    </source>
</reference>
<keyword evidence="3" id="KW-1185">Reference proteome</keyword>
<dbReference type="Gene3D" id="3.30.70.1070">
    <property type="entry name" value="Sporulation related repeat"/>
    <property type="match status" value="1"/>
</dbReference>
<protein>
    <recommendedName>
        <fullName evidence="1">SPOR domain-containing protein</fullName>
    </recommendedName>
</protein>
<dbReference type="Proteomes" id="UP000267430">
    <property type="component" value="Unassembled WGS sequence"/>
</dbReference>
<gene>
    <name evidence="2" type="ORF">ELQ35_08585</name>
</gene>
<dbReference type="AlphaFoldDB" id="A0A433HQ11"/>
<dbReference type="InterPro" id="IPR036680">
    <property type="entry name" value="SPOR-like_sf"/>
</dbReference>
<sequence length="198" mass="23450">MSKEIVKFVSDQPFVYKVVTGHFIDEKQANDRCNHLKELGIEVNIENLNINQQINYRVNAGIYDEEKDALKTFIKIKNAGIKDTYIIPEKKENRPSIQTSILSNEIENFTDLKKQMNTEPSFNEKQVQKLKEQLNVLIERTEKQITINKELIDKIHKQNQLFEDILMQMTKNIQYIEPLNKVKQTEKSLWKRLFEHQS</sequence>
<evidence type="ECO:0000313" key="2">
    <source>
        <dbReference type="EMBL" id="RUQ30385.1"/>
    </source>
</evidence>
<dbReference type="PROSITE" id="PS51724">
    <property type="entry name" value="SPOR"/>
    <property type="match status" value="1"/>
</dbReference>
<accession>A0A433HQ11</accession>